<evidence type="ECO:0000256" key="6">
    <source>
        <dbReference type="ARBA" id="ARBA00022989"/>
    </source>
</evidence>
<sequence>MHVMETRFRNNAAHREDLLGLMIQARRSGANTLSNEEIVGECKTFFATGTITSTTLLAWTMFLISIYPQWQAKIREEVLRECHEEEQGEVLSINILGKLKLLNMVLPETLRLYNPIPFMTRRVASDTIL</sequence>
<dbReference type="AlphaFoldDB" id="A0A3B6UCJ6"/>
<dbReference type="Pfam" id="PF00067">
    <property type="entry name" value="p450"/>
    <property type="match status" value="1"/>
</dbReference>
<organism evidence="12">
    <name type="scientific">Triticum aestivum</name>
    <name type="common">Wheat</name>
    <dbReference type="NCBI Taxonomy" id="4565"/>
    <lineage>
        <taxon>Eukaryota</taxon>
        <taxon>Viridiplantae</taxon>
        <taxon>Streptophyta</taxon>
        <taxon>Embryophyta</taxon>
        <taxon>Tracheophyta</taxon>
        <taxon>Spermatophyta</taxon>
        <taxon>Magnoliopsida</taxon>
        <taxon>Liliopsida</taxon>
        <taxon>Poales</taxon>
        <taxon>Poaceae</taxon>
        <taxon>BOP clade</taxon>
        <taxon>Pooideae</taxon>
        <taxon>Triticodae</taxon>
        <taxon>Triticeae</taxon>
        <taxon>Triticinae</taxon>
        <taxon>Triticum</taxon>
    </lineage>
</organism>
<dbReference type="PANTHER" id="PTHR24282">
    <property type="entry name" value="CYTOCHROME P450 FAMILY MEMBER"/>
    <property type="match status" value="1"/>
</dbReference>
<keyword evidence="3" id="KW-0349">Heme</keyword>
<dbReference type="Gene3D" id="1.10.630.10">
    <property type="entry name" value="Cytochrome P450"/>
    <property type="match status" value="1"/>
</dbReference>
<evidence type="ECO:0000256" key="2">
    <source>
        <dbReference type="ARBA" id="ARBA00010617"/>
    </source>
</evidence>
<dbReference type="GO" id="GO:0016020">
    <property type="term" value="C:membrane"/>
    <property type="evidence" value="ECO:0007669"/>
    <property type="project" value="UniProtKB-SubCell"/>
</dbReference>
<dbReference type="InterPro" id="IPR036396">
    <property type="entry name" value="Cyt_P450_sf"/>
</dbReference>
<keyword evidence="4 11" id="KW-0812">Transmembrane</keyword>
<evidence type="ECO:0000256" key="3">
    <source>
        <dbReference type="ARBA" id="ARBA00022617"/>
    </source>
</evidence>
<dbReference type="InterPro" id="IPR001128">
    <property type="entry name" value="Cyt_P450"/>
</dbReference>
<evidence type="ECO:0000256" key="10">
    <source>
        <dbReference type="ARBA" id="ARBA00023136"/>
    </source>
</evidence>
<evidence type="ECO:0000256" key="1">
    <source>
        <dbReference type="ARBA" id="ARBA00004370"/>
    </source>
</evidence>
<dbReference type="GO" id="GO:0020037">
    <property type="term" value="F:heme binding"/>
    <property type="evidence" value="ECO:0007669"/>
    <property type="project" value="InterPro"/>
</dbReference>
<dbReference type="Gramene" id="TraesCSU02G235700.1">
    <property type="protein sequence ID" value="TraesCSU02G235700.1"/>
    <property type="gene ID" value="TraesCSU02G235700"/>
</dbReference>
<reference evidence="12" key="1">
    <citation type="submission" date="2018-08" db="EMBL/GenBank/DDBJ databases">
        <authorList>
            <person name="Rossello M."/>
        </authorList>
    </citation>
    <scope>NUCLEOTIDE SEQUENCE [LARGE SCALE GENOMIC DNA]</scope>
    <source>
        <strain evidence="12">cv. Chinese Spring</strain>
    </source>
</reference>
<dbReference type="GeneID" id="123177313"/>
<evidence type="ECO:0000313" key="12">
    <source>
        <dbReference type="EnsemblPlants" id="TraesCSU02G235700.1"/>
    </source>
</evidence>
<evidence type="ECO:0000256" key="7">
    <source>
        <dbReference type="ARBA" id="ARBA00023002"/>
    </source>
</evidence>
<dbReference type="STRING" id="4565.A0A3B6UCJ6"/>
<keyword evidence="8" id="KW-0408">Iron</keyword>
<dbReference type="SMR" id="A0A3B6UCJ6"/>
<evidence type="ECO:0000256" key="9">
    <source>
        <dbReference type="ARBA" id="ARBA00023033"/>
    </source>
</evidence>
<dbReference type="GO" id="GO:0004497">
    <property type="term" value="F:monooxygenase activity"/>
    <property type="evidence" value="ECO:0007669"/>
    <property type="project" value="UniProtKB-KW"/>
</dbReference>
<evidence type="ECO:0000256" key="4">
    <source>
        <dbReference type="ARBA" id="ARBA00022692"/>
    </source>
</evidence>
<dbReference type="PANTHER" id="PTHR24282:SF137">
    <property type="entry name" value="CYTOCHROME P450"/>
    <property type="match status" value="1"/>
</dbReference>
<evidence type="ECO:0008006" key="14">
    <source>
        <dbReference type="Google" id="ProtNLM"/>
    </source>
</evidence>
<keyword evidence="10 11" id="KW-0472">Membrane</keyword>
<dbReference type="RefSeq" id="XP_044447067.1">
    <property type="nucleotide sequence ID" value="XM_044591132.1"/>
</dbReference>
<proteinExistence type="inferred from homology"/>
<keyword evidence="9" id="KW-0503">Monooxygenase</keyword>
<dbReference type="GO" id="GO:0016705">
    <property type="term" value="F:oxidoreductase activity, acting on paired donors, with incorporation or reduction of molecular oxygen"/>
    <property type="evidence" value="ECO:0007669"/>
    <property type="project" value="InterPro"/>
</dbReference>
<dbReference type="Proteomes" id="UP000019116">
    <property type="component" value="Chromosome Un"/>
</dbReference>
<keyword evidence="7" id="KW-0560">Oxidoreductase</keyword>
<comment type="subcellular location">
    <subcellularLocation>
        <location evidence="1">Membrane</location>
    </subcellularLocation>
</comment>
<dbReference type="OrthoDB" id="1470350at2759"/>
<evidence type="ECO:0000256" key="8">
    <source>
        <dbReference type="ARBA" id="ARBA00023004"/>
    </source>
</evidence>
<keyword evidence="13" id="KW-1185">Reference proteome</keyword>
<gene>
    <name evidence="12" type="primary">LOC123177313</name>
</gene>
<dbReference type="GO" id="GO:0005506">
    <property type="term" value="F:iron ion binding"/>
    <property type="evidence" value="ECO:0007669"/>
    <property type="project" value="InterPro"/>
</dbReference>
<feature type="transmembrane region" description="Helical" evidence="11">
    <location>
        <begin position="45"/>
        <end position="67"/>
    </location>
</feature>
<keyword evidence="6 11" id="KW-1133">Transmembrane helix</keyword>
<dbReference type="OMA" id="ININYCW"/>
<dbReference type="SUPFAM" id="SSF48264">
    <property type="entry name" value="Cytochrome P450"/>
    <property type="match status" value="1"/>
</dbReference>
<comment type="similarity">
    <text evidence="2">Belongs to the cytochrome P450 family.</text>
</comment>
<keyword evidence="5" id="KW-0479">Metal-binding</keyword>
<dbReference type="InterPro" id="IPR050665">
    <property type="entry name" value="Cytochrome_P450_Monooxygen"/>
</dbReference>
<name>A0A3B6UCJ6_WHEAT</name>
<protein>
    <recommendedName>
        <fullName evidence="14">Cytochrome P450</fullName>
    </recommendedName>
</protein>
<reference evidence="12" key="2">
    <citation type="submission" date="2018-10" db="UniProtKB">
        <authorList>
            <consortium name="EnsemblPlants"/>
        </authorList>
    </citation>
    <scope>IDENTIFICATION</scope>
</reference>
<evidence type="ECO:0000313" key="13">
    <source>
        <dbReference type="Proteomes" id="UP000019116"/>
    </source>
</evidence>
<evidence type="ECO:0000256" key="5">
    <source>
        <dbReference type="ARBA" id="ARBA00022723"/>
    </source>
</evidence>
<dbReference type="Gramene" id="TraesCSU03G0411100.1">
    <property type="protein sequence ID" value="TraesCSU03G0411100.1.CDS"/>
    <property type="gene ID" value="TraesCSU03G0411100"/>
</dbReference>
<evidence type="ECO:0000256" key="11">
    <source>
        <dbReference type="SAM" id="Phobius"/>
    </source>
</evidence>
<accession>A0A3B6UCJ6</accession>
<dbReference type="GO" id="GO:0006629">
    <property type="term" value="P:lipid metabolic process"/>
    <property type="evidence" value="ECO:0007669"/>
    <property type="project" value="UniProtKB-ARBA"/>
</dbReference>
<dbReference type="EnsemblPlants" id="TraesCSU02G235700.1">
    <property type="protein sequence ID" value="TraesCSU02G235700.1"/>
    <property type="gene ID" value="TraesCSU02G235700"/>
</dbReference>